<reference evidence="2 3" key="1">
    <citation type="journal article" date="2016" name="Front. Microbiol.">
        <title>Comparative Genomics Analysis of Streptomyces Species Reveals Their Adaptation to the Marine Environment and Their Diversity at the Genomic Level.</title>
        <authorList>
            <person name="Tian X."/>
            <person name="Zhang Z."/>
            <person name="Yang T."/>
            <person name="Chen M."/>
            <person name="Li J."/>
            <person name="Chen F."/>
            <person name="Yang J."/>
            <person name="Li W."/>
            <person name="Zhang B."/>
            <person name="Zhang Z."/>
            <person name="Wu J."/>
            <person name="Zhang C."/>
            <person name="Long L."/>
            <person name="Xiao J."/>
        </authorList>
    </citation>
    <scope>NUCLEOTIDE SEQUENCE [LARGE SCALE GENOMIC DNA]</scope>
    <source>
        <strain evidence="2 3">SCSIO M10379</strain>
    </source>
</reference>
<evidence type="ECO:0000259" key="1">
    <source>
        <dbReference type="Pfam" id="PF12728"/>
    </source>
</evidence>
<sequence length="72" mass="7955">MESGDLLHGGWYTTDDVAALIGVDTSTLRRWRTSKPPQGPPFVPLSSRVTLYSVGDVQDWLASRRVDPRQAA</sequence>
<gene>
    <name evidence="2" type="ORF">AN217_17220</name>
</gene>
<proteinExistence type="predicted"/>
<dbReference type="InterPro" id="IPR036388">
    <property type="entry name" value="WH-like_DNA-bd_sf"/>
</dbReference>
<protein>
    <recommendedName>
        <fullName evidence="1">Helix-turn-helix domain-containing protein</fullName>
    </recommendedName>
</protein>
<dbReference type="InterPro" id="IPR041657">
    <property type="entry name" value="HTH_17"/>
</dbReference>
<evidence type="ECO:0000313" key="3">
    <source>
        <dbReference type="Proteomes" id="UP000175829"/>
    </source>
</evidence>
<dbReference type="AlphaFoldDB" id="A0A1E7KBN3"/>
<dbReference type="SUPFAM" id="SSF46955">
    <property type="entry name" value="Putative DNA-binding domain"/>
    <property type="match status" value="1"/>
</dbReference>
<dbReference type="Proteomes" id="UP000175829">
    <property type="component" value="Unassembled WGS sequence"/>
</dbReference>
<evidence type="ECO:0000313" key="2">
    <source>
        <dbReference type="EMBL" id="OEV01345.1"/>
    </source>
</evidence>
<feature type="domain" description="Helix-turn-helix" evidence="1">
    <location>
        <begin position="11"/>
        <end position="65"/>
    </location>
</feature>
<dbReference type="Pfam" id="PF12728">
    <property type="entry name" value="HTH_17"/>
    <property type="match status" value="1"/>
</dbReference>
<dbReference type="Gene3D" id="1.10.10.10">
    <property type="entry name" value="Winged helix-like DNA-binding domain superfamily/Winged helix DNA-binding domain"/>
    <property type="match status" value="1"/>
</dbReference>
<dbReference type="EMBL" id="LJGV01000022">
    <property type="protein sequence ID" value="OEV01345.1"/>
    <property type="molecule type" value="Genomic_DNA"/>
</dbReference>
<dbReference type="InterPro" id="IPR009061">
    <property type="entry name" value="DNA-bd_dom_put_sf"/>
</dbReference>
<comment type="caution">
    <text evidence="2">The sequence shown here is derived from an EMBL/GenBank/DDBJ whole genome shotgun (WGS) entry which is preliminary data.</text>
</comment>
<name>A0A1E7KBN3_9ACTN</name>
<organism evidence="2 3">
    <name type="scientific">Streptomyces qinglanensis</name>
    <dbReference type="NCBI Taxonomy" id="943816"/>
    <lineage>
        <taxon>Bacteria</taxon>
        <taxon>Bacillati</taxon>
        <taxon>Actinomycetota</taxon>
        <taxon>Actinomycetes</taxon>
        <taxon>Kitasatosporales</taxon>
        <taxon>Streptomycetaceae</taxon>
        <taxon>Streptomyces</taxon>
    </lineage>
</organism>
<accession>A0A1E7KBN3</accession>